<evidence type="ECO:0000313" key="2">
    <source>
        <dbReference type="Proteomes" id="UP000662747"/>
    </source>
</evidence>
<organism evidence="1 2">
    <name type="scientific">Pyxidicoccus parkwayensis</name>
    <dbReference type="NCBI Taxonomy" id="2813578"/>
    <lineage>
        <taxon>Bacteria</taxon>
        <taxon>Pseudomonadati</taxon>
        <taxon>Myxococcota</taxon>
        <taxon>Myxococcia</taxon>
        <taxon>Myxococcales</taxon>
        <taxon>Cystobacterineae</taxon>
        <taxon>Myxococcaceae</taxon>
        <taxon>Pyxidicoccus</taxon>
    </lineage>
</organism>
<dbReference type="Proteomes" id="UP000662747">
    <property type="component" value="Chromosome"/>
</dbReference>
<accession>A0ABX7PCW0</accession>
<name>A0ABX7PCW0_9BACT</name>
<dbReference type="EMBL" id="CP071090">
    <property type="protein sequence ID" value="QSQ28242.1"/>
    <property type="molecule type" value="Genomic_DNA"/>
</dbReference>
<keyword evidence="2" id="KW-1185">Reference proteome</keyword>
<gene>
    <name evidence="1" type="ORF">JY651_24260</name>
</gene>
<sequence length="564" mass="60740">MTSALVAAAPAVVGTTASGAQVVSPLVKVRPGEALHGRRDARLSVARGECEATQVVLPAHAAHPKVEALSLSGPGTALKASVWREAFVDVKTPSNGEGKPGPWPDALVPVEAPIQASDANLPTVLFVEVCAPEKQAPGTYKGELRVKTEGAAPAPVPFTVEVQPFALPASSSLPNSFGVSLYSIARGHGLSPESPEARALLREYGRALLEHRVSAHGMSMTPPPVRFEDGKAVVDWRAYDAEMGPFLDGSLLPSGARFTTAEVRDSKQASTDAEKAAYYRAFVEHFRKKGWPAQLFFYAKDEPKPEDVPLVQAQAKRVRAAGGIPVLVTSPLDDALRGSADILTPTLNCFYPRPGPQTCRNVLTARTLRGHLPKSAKVWWYQSCNSHGCNGGPPEDAAVDAAYSGWASYMVDHPAPLNRAMGVLAFSSGVDGELYFDTVFAYNTKKDVWTDVFEFGGNGDGTLFYPGTPARLGTSSHQPVISLRLKEIRDGLEDYEYLRLLTELGDGAFAQAAARRLARSGWDITRDAGEWEAVRQEVTARLRKLWASSEYAKRPGRQKPDSTP</sequence>
<proteinExistence type="predicted"/>
<protein>
    <submittedName>
        <fullName evidence="1">DUF4091 domain-containing protein</fullName>
    </submittedName>
</protein>
<dbReference type="RefSeq" id="WP_206729754.1">
    <property type="nucleotide sequence ID" value="NZ_CP071090.1"/>
</dbReference>
<evidence type="ECO:0000313" key="1">
    <source>
        <dbReference type="EMBL" id="QSQ28242.1"/>
    </source>
</evidence>
<reference evidence="1 2" key="1">
    <citation type="submission" date="2021-02" db="EMBL/GenBank/DDBJ databases">
        <title>De Novo genome assembly of isolated myxobacteria.</title>
        <authorList>
            <person name="Stevens D.C."/>
        </authorList>
    </citation>
    <scope>NUCLEOTIDE SEQUENCE [LARGE SCALE GENOMIC DNA]</scope>
    <source>
        <strain evidence="2">SCPEA02</strain>
    </source>
</reference>